<feature type="transmembrane region" description="Helical" evidence="6">
    <location>
        <begin position="49"/>
        <end position="68"/>
    </location>
</feature>
<evidence type="ECO:0000256" key="3">
    <source>
        <dbReference type="ARBA" id="ARBA00022692"/>
    </source>
</evidence>
<dbReference type="PATRIC" id="fig|1614.7.peg.1272"/>
<feature type="transmembrane region" description="Helical" evidence="6">
    <location>
        <begin position="163"/>
        <end position="184"/>
    </location>
</feature>
<dbReference type="Gene3D" id="1.20.1250.20">
    <property type="entry name" value="MFS general substrate transporter like domains"/>
    <property type="match status" value="1"/>
</dbReference>
<gene>
    <name evidence="8" type="ORF">LfDm3_1333</name>
</gene>
<comment type="subcellular location">
    <subcellularLocation>
        <location evidence="1">Cell membrane</location>
        <topology evidence="1">Multi-pass membrane protein</topology>
    </subcellularLocation>
</comment>
<feature type="transmembrane region" description="Helical" evidence="6">
    <location>
        <begin position="285"/>
        <end position="305"/>
    </location>
</feature>
<evidence type="ECO:0000256" key="1">
    <source>
        <dbReference type="ARBA" id="ARBA00004651"/>
    </source>
</evidence>
<accession>A0A0C1PKE0</accession>
<keyword evidence="3 6" id="KW-0812">Transmembrane</keyword>
<name>A0A0C1PKE0_9LACO</name>
<dbReference type="PANTHER" id="PTHR23508">
    <property type="entry name" value="CARBOXYLIC ACID TRANSPORTER PROTEIN HOMOLOG"/>
    <property type="match status" value="1"/>
</dbReference>
<dbReference type="OrthoDB" id="9787026at2"/>
<evidence type="ECO:0000313" key="8">
    <source>
        <dbReference type="EMBL" id="KID41187.1"/>
    </source>
</evidence>
<dbReference type="EMBL" id="JOJZ01000024">
    <property type="protein sequence ID" value="KID41187.1"/>
    <property type="molecule type" value="Genomic_DNA"/>
</dbReference>
<dbReference type="Proteomes" id="UP000031397">
    <property type="component" value="Unassembled WGS sequence"/>
</dbReference>
<feature type="transmembrane region" description="Helical" evidence="6">
    <location>
        <begin position="373"/>
        <end position="394"/>
    </location>
</feature>
<reference evidence="8 9" key="1">
    <citation type="submission" date="2014-06" db="EMBL/GenBank/DDBJ databases">
        <title>Functional and comparative genomic analyses of the Drosophila gut microbiota identify candidate symbiosis factors.</title>
        <authorList>
            <person name="Newell P.D."/>
            <person name="Chaston J.M."/>
            <person name="Douglas A.E."/>
        </authorList>
    </citation>
    <scope>NUCLEOTIDE SEQUENCE [LARGE SCALE GENOMIC DNA]</scope>
    <source>
        <strain evidence="8 9">DmCS_002</strain>
    </source>
</reference>
<feature type="transmembrane region" description="Helical" evidence="6">
    <location>
        <begin position="26"/>
        <end position="43"/>
    </location>
</feature>
<dbReference type="SUPFAM" id="SSF103473">
    <property type="entry name" value="MFS general substrate transporter"/>
    <property type="match status" value="1"/>
</dbReference>
<feature type="transmembrane region" description="Helical" evidence="6">
    <location>
        <begin position="220"/>
        <end position="239"/>
    </location>
</feature>
<dbReference type="GeneID" id="74913990"/>
<keyword evidence="2" id="KW-0813">Transport</keyword>
<dbReference type="PROSITE" id="PS50850">
    <property type="entry name" value="MFS"/>
    <property type="match status" value="1"/>
</dbReference>
<dbReference type="RefSeq" id="WP_039145168.1">
    <property type="nucleotide sequence ID" value="NZ_JOJZ01000024.1"/>
</dbReference>
<dbReference type="InterPro" id="IPR011701">
    <property type="entry name" value="MFS"/>
</dbReference>
<proteinExistence type="predicted"/>
<evidence type="ECO:0000256" key="2">
    <source>
        <dbReference type="ARBA" id="ARBA00022448"/>
    </source>
</evidence>
<dbReference type="Pfam" id="PF07690">
    <property type="entry name" value="MFS_1"/>
    <property type="match status" value="1"/>
</dbReference>
<keyword evidence="5 6" id="KW-0472">Membrane</keyword>
<evidence type="ECO:0000256" key="6">
    <source>
        <dbReference type="SAM" id="Phobius"/>
    </source>
</evidence>
<comment type="caution">
    <text evidence="8">The sequence shown here is derived from an EMBL/GenBank/DDBJ whole genome shotgun (WGS) entry which is preliminary data.</text>
</comment>
<dbReference type="GO" id="GO:0046943">
    <property type="term" value="F:carboxylic acid transmembrane transporter activity"/>
    <property type="evidence" value="ECO:0007669"/>
    <property type="project" value="TreeGrafter"/>
</dbReference>
<evidence type="ECO:0000313" key="9">
    <source>
        <dbReference type="Proteomes" id="UP000031397"/>
    </source>
</evidence>
<keyword evidence="4 6" id="KW-1133">Transmembrane helix</keyword>
<dbReference type="AlphaFoldDB" id="A0A0C1PKE0"/>
<dbReference type="PANTHER" id="PTHR23508:SF10">
    <property type="entry name" value="CARBOXYLIC ACID TRANSPORTER PROTEIN HOMOLOG"/>
    <property type="match status" value="1"/>
</dbReference>
<evidence type="ECO:0000259" key="7">
    <source>
        <dbReference type="PROSITE" id="PS50850"/>
    </source>
</evidence>
<protein>
    <submittedName>
        <fullName evidence="8">Permease of the major facilitator superfamily</fullName>
    </submittedName>
</protein>
<feature type="transmembrane region" description="Helical" evidence="6">
    <location>
        <begin position="135"/>
        <end position="157"/>
    </location>
</feature>
<feature type="transmembrane region" description="Helical" evidence="6">
    <location>
        <begin position="259"/>
        <end position="278"/>
    </location>
</feature>
<keyword evidence="9" id="KW-1185">Reference proteome</keyword>
<feature type="domain" description="Major facilitator superfamily (MFS) profile" evidence="7">
    <location>
        <begin position="11"/>
        <end position="399"/>
    </location>
</feature>
<evidence type="ECO:0000256" key="5">
    <source>
        <dbReference type="ARBA" id="ARBA00023136"/>
    </source>
</evidence>
<sequence>MPKLTKYQRRITWSTGIGFILERMDAMFMSLALASIIITLHISKAQGGLLPAITAIGSIFGGIGFGALADRYGRVKTLCWTIIIYAIGTAGMGLTNSFWMLCLFRIIIGVGNSGEYGIAITMLSEAFSKKYLGRLSAAAGVCGQVGSIVASLLSAFILPRFGWHVLFFIGIIPVVLAWFIRFHLPESKEFTENRDAIEKDPNRDFSHWTELFATPAECFLTIRIMIMFMIHIAGYNGLISWLPSIAQERMNISVAGSSLWMIATIIGMSLGIMCFGIVQDHLGSRLAYGIWLLAAAASVFLLIIAQNKLEFLIGGGIVGFCSDGMYSGYGTIVSKLYPTEIRATANNTIMSIAKSVGSFSTVLIGFLMDHFSLMAVILFLSGIYLVSFVIMLSIKELKHENKAPVTTTENAEKVAQ</sequence>
<dbReference type="InterPro" id="IPR020846">
    <property type="entry name" value="MFS_dom"/>
</dbReference>
<dbReference type="InterPro" id="IPR036259">
    <property type="entry name" value="MFS_trans_sf"/>
</dbReference>
<evidence type="ECO:0000256" key="4">
    <source>
        <dbReference type="ARBA" id="ARBA00022989"/>
    </source>
</evidence>
<dbReference type="GO" id="GO:0005886">
    <property type="term" value="C:plasma membrane"/>
    <property type="evidence" value="ECO:0007669"/>
    <property type="project" value="UniProtKB-SubCell"/>
</dbReference>
<organism evidence="8 9">
    <name type="scientific">Fructilactobacillus fructivorans</name>
    <dbReference type="NCBI Taxonomy" id="1614"/>
    <lineage>
        <taxon>Bacteria</taxon>
        <taxon>Bacillati</taxon>
        <taxon>Bacillota</taxon>
        <taxon>Bacilli</taxon>
        <taxon>Lactobacillales</taxon>
        <taxon>Lactobacillaceae</taxon>
        <taxon>Fructilactobacillus</taxon>
    </lineage>
</organism>
<feature type="transmembrane region" description="Helical" evidence="6">
    <location>
        <begin position="311"/>
        <end position="329"/>
    </location>
</feature>